<proteinExistence type="predicted"/>
<comment type="caution">
    <text evidence="1">The sequence shown here is derived from an EMBL/GenBank/DDBJ whole genome shotgun (WGS) entry which is preliminary data.</text>
</comment>
<gene>
    <name evidence="1" type="ORF">MFLAVUS_000285</name>
</gene>
<sequence>MYVCDAMVEEPLMNFTFDMTVLNLFENVVETVSVYDKVAEKFIGLTPKELVKYLDKDKSLLTKLEEVGKGLYISAETFPRQKQRKSRLMVILTFLNFSINRLDWLLA</sequence>
<evidence type="ECO:0000313" key="1">
    <source>
        <dbReference type="EMBL" id="GAA5806936.1"/>
    </source>
</evidence>
<reference evidence="1 2" key="1">
    <citation type="submission" date="2024-04" db="EMBL/GenBank/DDBJ databases">
        <title>genome sequences of Mucor flavus KT1a and Helicostylum pulchrum KT1b strains isolated from the surface of a dry-aged beef.</title>
        <authorList>
            <person name="Toyotome T."/>
            <person name="Hosono M."/>
            <person name="Torimaru M."/>
            <person name="Fukuda K."/>
            <person name="Mikami N."/>
        </authorList>
    </citation>
    <scope>NUCLEOTIDE SEQUENCE [LARGE SCALE GENOMIC DNA]</scope>
    <source>
        <strain evidence="1 2">KT1a</strain>
    </source>
</reference>
<name>A0ABP9YJ95_9FUNG</name>
<dbReference type="Proteomes" id="UP001473302">
    <property type="component" value="Unassembled WGS sequence"/>
</dbReference>
<accession>A0ABP9YJ95</accession>
<evidence type="ECO:0000313" key="2">
    <source>
        <dbReference type="Proteomes" id="UP001473302"/>
    </source>
</evidence>
<organism evidence="1 2">
    <name type="scientific">Mucor flavus</name>
    <dbReference type="NCBI Taxonomy" id="439312"/>
    <lineage>
        <taxon>Eukaryota</taxon>
        <taxon>Fungi</taxon>
        <taxon>Fungi incertae sedis</taxon>
        <taxon>Mucoromycota</taxon>
        <taxon>Mucoromycotina</taxon>
        <taxon>Mucoromycetes</taxon>
        <taxon>Mucorales</taxon>
        <taxon>Mucorineae</taxon>
        <taxon>Mucoraceae</taxon>
        <taxon>Mucor</taxon>
    </lineage>
</organism>
<dbReference type="EMBL" id="BAABUK010000002">
    <property type="protein sequence ID" value="GAA5806936.1"/>
    <property type="molecule type" value="Genomic_DNA"/>
</dbReference>
<protein>
    <submittedName>
        <fullName evidence="1">Uncharacterized protein</fullName>
    </submittedName>
</protein>
<keyword evidence="2" id="KW-1185">Reference proteome</keyword>